<dbReference type="EMBL" id="BK032577">
    <property type="protein sequence ID" value="DAF48989.1"/>
    <property type="molecule type" value="Genomic_DNA"/>
</dbReference>
<reference evidence="1" key="1">
    <citation type="journal article" date="2021" name="Proc. Natl. Acad. Sci. U.S.A.">
        <title>A Catalog of Tens of Thousands of Viruses from Human Metagenomes Reveals Hidden Associations with Chronic Diseases.</title>
        <authorList>
            <person name="Tisza M.J."/>
            <person name="Buck C.B."/>
        </authorList>
    </citation>
    <scope>NUCLEOTIDE SEQUENCE</scope>
    <source>
        <strain evidence="1">Ctnpt50</strain>
    </source>
</reference>
<accession>A0A8S5SDD7</accession>
<organism evidence="1">
    <name type="scientific">Siphoviridae sp. ctnpt50</name>
    <dbReference type="NCBI Taxonomy" id="2827941"/>
    <lineage>
        <taxon>Viruses</taxon>
        <taxon>Duplodnaviria</taxon>
        <taxon>Heunggongvirae</taxon>
        <taxon>Uroviricota</taxon>
        <taxon>Caudoviricetes</taxon>
    </lineage>
</organism>
<name>A0A8S5SDD7_9CAUD</name>
<sequence length="42" mass="4862">MLETLSLINQWTRLLKPTSHLGNWAVDHKYVAHILFSLLTLS</sequence>
<evidence type="ECO:0000313" key="1">
    <source>
        <dbReference type="EMBL" id="DAF48989.1"/>
    </source>
</evidence>
<proteinExistence type="predicted"/>
<protein>
    <submittedName>
        <fullName evidence="1">Uncharacterized protein</fullName>
    </submittedName>
</protein>